<dbReference type="OrthoDB" id="5630352at2"/>
<dbReference type="GO" id="GO:0016020">
    <property type="term" value="C:membrane"/>
    <property type="evidence" value="ECO:0007669"/>
    <property type="project" value="InterPro"/>
</dbReference>
<feature type="transmembrane region" description="Helical" evidence="1">
    <location>
        <begin position="190"/>
        <end position="216"/>
    </location>
</feature>
<feature type="transmembrane region" description="Helical" evidence="1">
    <location>
        <begin position="334"/>
        <end position="356"/>
    </location>
</feature>
<feature type="transmembrane region" description="Helical" evidence="1">
    <location>
        <begin position="53"/>
        <end position="74"/>
    </location>
</feature>
<reference evidence="2" key="2">
    <citation type="submission" date="2020-09" db="EMBL/GenBank/DDBJ databases">
        <authorList>
            <person name="Sun Q."/>
            <person name="Ohkuma M."/>
        </authorList>
    </citation>
    <scope>NUCLEOTIDE SEQUENCE</scope>
    <source>
        <strain evidence="2">JCM 13919</strain>
    </source>
</reference>
<evidence type="ECO:0000313" key="2">
    <source>
        <dbReference type="EMBL" id="GGI88104.1"/>
    </source>
</evidence>
<name>A0A917JVD1_9GAMM</name>
<dbReference type="EMBL" id="BMOB01000007">
    <property type="protein sequence ID" value="GGI88104.1"/>
    <property type="molecule type" value="Genomic_DNA"/>
</dbReference>
<feature type="transmembrane region" description="Helical" evidence="1">
    <location>
        <begin position="299"/>
        <end position="322"/>
    </location>
</feature>
<sequence>MNIFPLQLFPYALSSSVITTVWIGVFVIAFFNLRLGWLLSGFVIPGYLVPLLIIKPLSVFVIFLEAILTYGFVWMYSHYFTRTYYFNYLFGRDRFFALFLASVLVRVAMDGLVLPEIARYINLYFGMQLDYRESLQSFGLIIVALISNQFWKAGLTRGLLQLLITLGVTYCLVRYILIDWTNFDVSNLQYMYANIAMSMLASPKSYIILIVTALIASRLNLRYGWEYNGILIPALLALQWYQPIKIVSSFVEAFIILGLSSALLESRLFRHKNIEGAYKLLLFFNVSFAYKMVLGYLSFYFFPTIQITDFYGFGYLLSTLIAIKMYDKHMMAHLTLSTLQTSIISIFIASIIGYSLTFIPQFTTKAEALDFAAPNILTLPQKASLEEALRTAKVQLYQNKLMGTFKQPTLQERRLFTEAVKTLLSLKSTEDSPILKQAQKQLSQIHYQLNRIENRYFLLEEIPPMNGWGLYVIDTQAPSYGLIEVPRPLSEENTYDLGAELYALFNAKSFAVSGRPMTKNASPNADVLANPLTLYQAFHKVAAHENVIQIRAQNNQQAQIHIFIKDTLPSLLNLRILKQLAGSMEIEWEKSNEANLQWDETTQGFAEIVFPANRANRLLSALISPKFSLKTLSSNQRLEGYLLEKIHKENHLADKGTNLYKAPSLSELLYFDEEVVSPLQALSSHKPWAWTQPILDKLKIINAHAYAMGYQITHYHHKEVDEHYLLIREIPNSKERHYGGSFIIRLNHYNPYLVQIPRPLFEINSFEYGVALFELLNARVLLYAGAHPYTNLDKSSDLLRYVNRQNFINQITQTFLRETGDKPYMLIQSRAFGFHPKYPAPEEDVLLSFDDGATRPEQFSTFDKQLIRAIKQMGLTLKMVGGSKGTAGYEASGSYITRYFEQLKNKQLAIVWLSPIVKTHFRTPEDNLFHEAKFKAANIPTVNAALYSYLNSVKRGNSDEVPETLKEEIKRYMTLQDILILQSMVKSWPEFQFKRLIDANSTQPYLLVFDDKHRLRIIAHLAAPDPSLSIRINANILPRRVVNEYIETRAAWLILEHES</sequence>
<feature type="transmembrane region" description="Helical" evidence="1">
    <location>
        <begin position="95"/>
        <end position="114"/>
    </location>
</feature>
<keyword evidence="1" id="KW-1133">Transmembrane helix</keyword>
<keyword evidence="3" id="KW-1185">Reference proteome</keyword>
<reference evidence="2" key="1">
    <citation type="journal article" date="2014" name="Int. J. Syst. Evol. Microbiol.">
        <title>Complete genome sequence of Corynebacterium casei LMG S-19264T (=DSM 44701T), isolated from a smear-ripened cheese.</title>
        <authorList>
            <consortium name="US DOE Joint Genome Institute (JGI-PGF)"/>
            <person name="Walter F."/>
            <person name="Albersmeier A."/>
            <person name="Kalinowski J."/>
            <person name="Ruckert C."/>
        </authorList>
    </citation>
    <scope>NUCLEOTIDE SEQUENCE</scope>
    <source>
        <strain evidence="2">JCM 13919</strain>
    </source>
</reference>
<dbReference type="Pfam" id="PF14102">
    <property type="entry name" value="Caps_synth_CapC"/>
    <property type="match status" value="2"/>
</dbReference>
<gene>
    <name evidence="2" type="ORF">GCM10007966_16050</name>
</gene>
<dbReference type="InterPro" id="IPR008338">
    <property type="entry name" value="Capsule_biosynth_CapC"/>
</dbReference>
<proteinExistence type="predicted"/>
<dbReference type="AlphaFoldDB" id="A0A917JVD1"/>
<feature type="transmembrane region" description="Helical" evidence="1">
    <location>
        <begin position="134"/>
        <end position="151"/>
    </location>
</feature>
<feature type="transmembrane region" description="Helical" evidence="1">
    <location>
        <begin position="223"/>
        <end position="240"/>
    </location>
</feature>
<feature type="transmembrane region" description="Helical" evidence="1">
    <location>
        <begin position="158"/>
        <end position="178"/>
    </location>
</feature>
<accession>A0A917JVD1</accession>
<dbReference type="Proteomes" id="UP000630149">
    <property type="component" value="Unassembled WGS sequence"/>
</dbReference>
<keyword evidence="1" id="KW-0472">Membrane</keyword>
<dbReference type="GO" id="GO:0045227">
    <property type="term" value="P:capsule polysaccharide biosynthetic process"/>
    <property type="evidence" value="ECO:0007669"/>
    <property type="project" value="InterPro"/>
</dbReference>
<feature type="transmembrane region" description="Helical" evidence="1">
    <location>
        <begin position="246"/>
        <end position="264"/>
    </location>
</feature>
<keyword evidence="1" id="KW-0812">Transmembrane</keyword>
<feature type="transmembrane region" description="Helical" evidence="1">
    <location>
        <begin position="276"/>
        <end position="293"/>
    </location>
</feature>
<evidence type="ECO:0000313" key="3">
    <source>
        <dbReference type="Proteomes" id="UP000630149"/>
    </source>
</evidence>
<organism evidence="2 3">
    <name type="scientific">Legionella impletisoli</name>
    <dbReference type="NCBI Taxonomy" id="343510"/>
    <lineage>
        <taxon>Bacteria</taxon>
        <taxon>Pseudomonadati</taxon>
        <taxon>Pseudomonadota</taxon>
        <taxon>Gammaproteobacteria</taxon>
        <taxon>Legionellales</taxon>
        <taxon>Legionellaceae</taxon>
        <taxon>Legionella</taxon>
    </lineage>
</organism>
<feature type="transmembrane region" description="Helical" evidence="1">
    <location>
        <begin position="12"/>
        <end position="33"/>
    </location>
</feature>
<protein>
    <submittedName>
        <fullName evidence="2">Uncharacterized protein</fullName>
    </submittedName>
</protein>
<comment type="caution">
    <text evidence="2">The sequence shown here is derived from an EMBL/GenBank/DDBJ whole genome shotgun (WGS) entry which is preliminary data.</text>
</comment>
<evidence type="ECO:0000256" key="1">
    <source>
        <dbReference type="SAM" id="Phobius"/>
    </source>
</evidence>
<dbReference type="RefSeq" id="WP_131776416.1">
    <property type="nucleotide sequence ID" value="NZ_BMOB01000007.1"/>
</dbReference>